<evidence type="ECO:0000256" key="1">
    <source>
        <dbReference type="ARBA" id="ARBA00004162"/>
    </source>
</evidence>
<comment type="pathway">
    <text evidence="3">Glycerolipid metabolism; triacylglycerol biosynthesis.</text>
</comment>
<dbReference type="InterPro" id="IPR009721">
    <property type="entry name" value="O-acyltransferase_WSD1_C"/>
</dbReference>
<dbReference type="InterPro" id="IPR004255">
    <property type="entry name" value="O-acyltransferase_WSD1_N"/>
</dbReference>
<dbReference type="GO" id="GO:0019432">
    <property type="term" value="P:triglyceride biosynthetic process"/>
    <property type="evidence" value="ECO:0007669"/>
    <property type="project" value="TreeGrafter"/>
</dbReference>
<dbReference type="EMBL" id="BPVZ01000006">
    <property type="protein sequence ID" value="GKU93147.1"/>
    <property type="molecule type" value="Genomic_DNA"/>
</dbReference>
<dbReference type="InterPro" id="IPR045034">
    <property type="entry name" value="O-acyltransferase_WSD1-like"/>
</dbReference>
<organism evidence="13 14">
    <name type="scientific">Rubroshorea leprosula</name>
    <dbReference type="NCBI Taxonomy" id="152421"/>
    <lineage>
        <taxon>Eukaryota</taxon>
        <taxon>Viridiplantae</taxon>
        <taxon>Streptophyta</taxon>
        <taxon>Embryophyta</taxon>
        <taxon>Tracheophyta</taxon>
        <taxon>Spermatophyta</taxon>
        <taxon>Magnoliopsida</taxon>
        <taxon>eudicotyledons</taxon>
        <taxon>Gunneridae</taxon>
        <taxon>Pentapetalae</taxon>
        <taxon>rosids</taxon>
        <taxon>malvids</taxon>
        <taxon>Malvales</taxon>
        <taxon>Dipterocarpaceae</taxon>
        <taxon>Rubroshorea</taxon>
    </lineage>
</organism>
<comment type="catalytic activity">
    <reaction evidence="10">
        <text>an acyl-CoA + a 1,2-diacyl-sn-glycerol = a triacyl-sn-glycerol + CoA</text>
        <dbReference type="Rhea" id="RHEA:10868"/>
        <dbReference type="ChEBI" id="CHEBI:17815"/>
        <dbReference type="ChEBI" id="CHEBI:57287"/>
        <dbReference type="ChEBI" id="CHEBI:58342"/>
        <dbReference type="ChEBI" id="CHEBI:64615"/>
        <dbReference type="EC" id="2.3.1.20"/>
    </reaction>
</comment>
<dbReference type="PANTHER" id="PTHR31650:SF34">
    <property type="entry name" value="O-ACYLTRANSFERASE WSD1-LIKE ISOFORM X1"/>
    <property type="match status" value="1"/>
</dbReference>
<keyword evidence="5" id="KW-0808">Transferase</keyword>
<dbReference type="AlphaFoldDB" id="A0AAV5I2L5"/>
<feature type="domain" description="O-acyltransferase WSD1 C-terminal" evidence="12">
    <location>
        <begin position="306"/>
        <end position="451"/>
    </location>
</feature>
<evidence type="ECO:0000259" key="11">
    <source>
        <dbReference type="Pfam" id="PF03007"/>
    </source>
</evidence>
<feature type="domain" description="O-acyltransferase WSD1-like N-terminal" evidence="11">
    <location>
        <begin position="70"/>
        <end position="253"/>
    </location>
</feature>
<evidence type="ECO:0000256" key="5">
    <source>
        <dbReference type="ARBA" id="ARBA00022679"/>
    </source>
</evidence>
<keyword evidence="7" id="KW-0012">Acyltransferase</keyword>
<dbReference type="GO" id="GO:0004144">
    <property type="term" value="F:diacylglycerol O-acyltransferase activity"/>
    <property type="evidence" value="ECO:0007669"/>
    <property type="project" value="UniProtKB-EC"/>
</dbReference>
<evidence type="ECO:0000256" key="7">
    <source>
        <dbReference type="ARBA" id="ARBA00023315"/>
    </source>
</evidence>
<dbReference type="Pfam" id="PF03007">
    <property type="entry name" value="WS_DGAT_cat"/>
    <property type="match status" value="1"/>
</dbReference>
<proteinExistence type="inferred from homology"/>
<comment type="catalytic activity">
    <reaction evidence="9">
        <text>a long chain fatty alcohol + a fatty acyl-CoA = a long-chain alcohol wax ester + CoA</text>
        <dbReference type="Rhea" id="RHEA:38443"/>
        <dbReference type="ChEBI" id="CHEBI:17135"/>
        <dbReference type="ChEBI" id="CHEBI:57287"/>
        <dbReference type="ChEBI" id="CHEBI:77636"/>
        <dbReference type="ChEBI" id="CHEBI:235323"/>
        <dbReference type="EC" id="2.3.1.75"/>
    </reaction>
</comment>
<comment type="caution">
    <text evidence="13">The sequence shown here is derived from an EMBL/GenBank/DDBJ whole genome shotgun (WGS) entry which is preliminary data.</text>
</comment>
<dbReference type="Pfam" id="PF06974">
    <property type="entry name" value="WS_DGAT_C"/>
    <property type="match status" value="1"/>
</dbReference>
<evidence type="ECO:0000256" key="6">
    <source>
        <dbReference type="ARBA" id="ARBA00022824"/>
    </source>
</evidence>
<reference evidence="13 14" key="1">
    <citation type="journal article" date="2021" name="Commun. Biol.">
        <title>The genome of Shorea leprosula (Dipterocarpaceae) highlights the ecological relevance of drought in aseasonal tropical rainforests.</title>
        <authorList>
            <person name="Ng K.K.S."/>
            <person name="Kobayashi M.J."/>
            <person name="Fawcett J.A."/>
            <person name="Hatakeyama M."/>
            <person name="Paape T."/>
            <person name="Ng C.H."/>
            <person name="Ang C.C."/>
            <person name="Tnah L.H."/>
            <person name="Lee C.T."/>
            <person name="Nishiyama T."/>
            <person name="Sese J."/>
            <person name="O'Brien M.J."/>
            <person name="Copetti D."/>
            <person name="Mohd Noor M.I."/>
            <person name="Ong R.C."/>
            <person name="Putra M."/>
            <person name="Sireger I.Z."/>
            <person name="Indrioko S."/>
            <person name="Kosugi Y."/>
            <person name="Izuno A."/>
            <person name="Isagi Y."/>
            <person name="Lee S.L."/>
            <person name="Shimizu K.K."/>
        </authorList>
    </citation>
    <scope>NUCLEOTIDE SEQUENCE [LARGE SCALE GENOMIC DNA]</scope>
    <source>
        <strain evidence="13">214</strain>
    </source>
</reference>
<evidence type="ECO:0000313" key="14">
    <source>
        <dbReference type="Proteomes" id="UP001054252"/>
    </source>
</evidence>
<evidence type="ECO:0000313" key="13">
    <source>
        <dbReference type="EMBL" id="GKU93147.1"/>
    </source>
</evidence>
<dbReference type="GO" id="GO:0005886">
    <property type="term" value="C:plasma membrane"/>
    <property type="evidence" value="ECO:0007669"/>
    <property type="project" value="UniProtKB-SubCell"/>
</dbReference>
<comment type="pathway">
    <text evidence="4">Lipid metabolism.</text>
</comment>
<evidence type="ECO:0000256" key="4">
    <source>
        <dbReference type="ARBA" id="ARBA00005189"/>
    </source>
</evidence>
<gene>
    <name evidence="13" type="ORF">SLEP1_g6771</name>
</gene>
<dbReference type="GO" id="GO:0047196">
    <property type="term" value="F:long-chain-alcohol O-fatty-acyltransferase activity"/>
    <property type="evidence" value="ECO:0007669"/>
    <property type="project" value="UniProtKB-EC"/>
</dbReference>
<evidence type="ECO:0000256" key="10">
    <source>
        <dbReference type="ARBA" id="ARBA00048109"/>
    </source>
</evidence>
<evidence type="ECO:0000256" key="8">
    <source>
        <dbReference type="ARBA" id="ARBA00024360"/>
    </source>
</evidence>
<dbReference type="GO" id="GO:0005789">
    <property type="term" value="C:endoplasmic reticulum membrane"/>
    <property type="evidence" value="ECO:0007669"/>
    <property type="project" value="UniProtKB-SubCell"/>
</dbReference>
<evidence type="ECO:0000256" key="2">
    <source>
        <dbReference type="ARBA" id="ARBA00004586"/>
    </source>
</evidence>
<dbReference type="Proteomes" id="UP001054252">
    <property type="component" value="Unassembled WGS sequence"/>
</dbReference>
<name>A0AAV5I2L5_9ROSI</name>
<sequence length="471" mass="52510">MNLDEGGLESEPVSPTGVYFNSSALSICILCVLEFEVPIDDSPTMTLLKDVFLPINPRFSSIMVRDENGAKQWKKVEVKLQDHVKIPVFPSGLSPESYDKYFTDYLSRIAMEQLPQNRPLWEIHIIKYPTSHAAGNVVFKLHHALGDGYSLMGALLSCLQRADDPSCPLTFPSLGAVTSSVPKMNIINSAFNTLSDFVWTLLKSCWFEDDRSRIRSGSVAVEFKPMVISTITFSLNQIKQIKTMLGVTINDVITGIIFFGTRLYMLEMSNKMSNEDSTALVLFNTRNIGGYKSVKEMIKPDPNHQWGNQFGFLHISIPDLTSSEHADPLEFVLKTQKSITRKRSSGVVHLTAQLLEAVKKFRGPEAAARFIHSTLRNSSMTISNVVGPVEAMTLANHPVKGLYFLTLGSPQSLTISVLSYTGKLRVAVGTEKGFIDEEKFRVSIENAFDMIFKAALRTDQQVKTEDHNIEA</sequence>
<accession>A0AAV5I2L5</accession>
<protein>
    <recommendedName>
        <fullName evidence="15">Diacylglycerol O-acyltransferase</fullName>
    </recommendedName>
</protein>
<evidence type="ECO:0000256" key="3">
    <source>
        <dbReference type="ARBA" id="ARBA00004771"/>
    </source>
</evidence>
<evidence type="ECO:0000256" key="9">
    <source>
        <dbReference type="ARBA" id="ARBA00047604"/>
    </source>
</evidence>
<keyword evidence="6" id="KW-0256">Endoplasmic reticulum</keyword>
<keyword evidence="14" id="KW-1185">Reference proteome</keyword>
<comment type="subcellular location">
    <subcellularLocation>
        <location evidence="1">Cell membrane</location>
        <topology evidence="1">Single-pass membrane protein</topology>
    </subcellularLocation>
    <subcellularLocation>
        <location evidence="2">Endoplasmic reticulum membrane</location>
    </subcellularLocation>
</comment>
<comment type="similarity">
    <text evidence="8">In the N-terminal section; belongs to the long-chain O-acyltransferase family.</text>
</comment>
<evidence type="ECO:0000259" key="12">
    <source>
        <dbReference type="Pfam" id="PF06974"/>
    </source>
</evidence>
<dbReference type="PANTHER" id="PTHR31650">
    <property type="entry name" value="O-ACYLTRANSFERASE (WSD1-LIKE) FAMILY PROTEIN"/>
    <property type="match status" value="1"/>
</dbReference>
<evidence type="ECO:0008006" key="15">
    <source>
        <dbReference type="Google" id="ProtNLM"/>
    </source>
</evidence>